<evidence type="ECO:0008006" key="4">
    <source>
        <dbReference type="Google" id="ProtNLM"/>
    </source>
</evidence>
<keyword evidence="3" id="KW-1185">Reference proteome</keyword>
<sequence>MDSEGRKGKQKKKEGQEMKAGNPAQPPHATTTPSQVSDNTPSNAHAANPSLQHRNNAPRRFPALVLAPRATLPGVAFRISPNRDWSAYEVVETLQDELTLSFSTRPGREGFFIIHPKDEETTAVLSNLTSLHGKPVKLQRLTDPSLKVTKGVVMGFLHGLPLDLLTRQPNMLSAFRCRRGKHVIATRQMEIEHEGLLPGKLDLGIWGVFYIRPFSKEPLRCYNCRAFGHSISQCKNAVRCGICSESHNTQECLEKYKAKQETTSKCPNCQGNRHAWNKSCQACRSRVEKAMEGQARHLCMGKPEDCTGTLASLSPEEFLALQPVASNQTHPVLHHSPRPQAPQHTQPQEPTVTLTASALKNLLSGLIVSIAKIVKDDSGPQALDTAVDSLVARVLQPTADPVPLTHQPTTNTPQTPSTTHTFQQAMASQTSAATQQPAQVQAAVSQAPPTPALTPTPISHSMPTPSTPASETTATSPKTTVSFKIKHKGHKKCKKHKHTKK</sequence>
<evidence type="ECO:0000313" key="2">
    <source>
        <dbReference type="EMBL" id="MPC12347.1"/>
    </source>
</evidence>
<reference evidence="2 3" key="1">
    <citation type="submission" date="2019-05" db="EMBL/GenBank/DDBJ databases">
        <title>Another draft genome of Portunus trituberculatus and its Hox gene families provides insights of decapod evolution.</title>
        <authorList>
            <person name="Jeong J.-H."/>
            <person name="Song I."/>
            <person name="Kim S."/>
            <person name="Choi T."/>
            <person name="Kim D."/>
            <person name="Ryu S."/>
            <person name="Kim W."/>
        </authorList>
    </citation>
    <scope>NUCLEOTIDE SEQUENCE [LARGE SCALE GENOMIC DNA]</scope>
    <source>
        <tissue evidence="2">Muscle</tissue>
    </source>
</reference>
<feature type="compositionally biased region" description="Low complexity" evidence="1">
    <location>
        <begin position="403"/>
        <end position="447"/>
    </location>
</feature>
<protein>
    <recommendedName>
        <fullName evidence="4">CCHC-type domain-containing protein</fullName>
    </recommendedName>
</protein>
<feature type="compositionally biased region" description="Basic and acidic residues" evidence="1">
    <location>
        <begin position="1"/>
        <end position="17"/>
    </location>
</feature>
<name>A0A5B7CRA9_PORTR</name>
<proteinExistence type="predicted"/>
<organism evidence="2 3">
    <name type="scientific">Portunus trituberculatus</name>
    <name type="common">Swimming crab</name>
    <name type="synonym">Neptunus trituberculatus</name>
    <dbReference type="NCBI Taxonomy" id="210409"/>
    <lineage>
        <taxon>Eukaryota</taxon>
        <taxon>Metazoa</taxon>
        <taxon>Ecdysozoa</taxon>
        <taxon>Arthropoda</taxon>
        <taxon>Crustacea</taxon>
        <taxon>Multicrustacea</taxon>
        <taxon>Malacostraca</taxon>
        <taxon>Eumalacostraca</taxon>
        <taxon>Eucarida</taxon>
        <taxon>Decapoda</taxon>
        <taxon>Pleocyemata</taxon>
        <taxon>Brachyura</taxon>
        <taxon>Eubrachyura</taxon>
        <taxon>Portunoidea</taxon>
        <taxon>Portunidae</taxon>
        <taxon>Portuninae</taxon>
        <taxon>Portunus</taxon>
    </lineage>
</organism>
<gene>
    <name evidence="2" type="ORF">E2C01_005035</name>
</gene>
<feature type="compositionally biased region" description="Basic residues" evidence="1">
    <location>
        <begin position="484"/>
        <end position="501"/>
    </location>
</feature>
<feature type="compositionally biased region" description="Polar residues" evidence="1">
    <location>
        <begin position="28"/>
        <end position="55"/>
    </location>
</feature>
<feature type="region of interest" description="Disordered" evidence="1">
    <location>
        <begin position="327"/>
        <end position="350"/>
    </location>
</feature>
<evidence type="ECO:0000313" key="3">
    <source>
        <dbReference type="Proteomes" id="UP000324222"/>
    </source>
</evidence>
<feature type="region of interest" description="Disordered" evidence="1">
    <location>
        <begin position="398"/>
        <end position="501"/>
    </location>
</feature>
<dbReference type="OrthoDB" id="6505744at2759"/>
<dbReference type="Proteomes" id="UP000324222">
    <property type="component" value="Unassembled WGS sequence"/>
</dbReference>
<dbReference type="EMBL" id="VSRR010000211">
    <property type="protein sequence ID" value="MPC12347.1"/>
    <property type="molecule type" value="Genomic_DNA"/>
</dbReference>
<evidence type="ECO:0000256" key="1">
    <source>
        <dbReference type="SAM" id="MobiDB-lite"/>
    </source>
</evidence>
<dbReference type="AlphaFoldDB" id="A0A5B7CRA9"/>
<comment type="caution">
    <text evidence="2">The sequence shown here is derived from an EMBL/GenBank/DDBJ whole genome shotgun (WGS) entry which is preliminary data.</text>
</comment>
<feature type="compositionally biased region" description="Low complexity" evidence="1">
    <location>
        <begin position="455"/>
        <end position="480"/>
    </location>
</feature>
<feature type="region of interest" description="Disordered" evidence="1">
    <location>
        <begin position="1"/>
        <end position="56"/>
    </location>
</feature>
<accession>A0A5B7CRA9</accession>